<dbReference type="RefSeq" id="WP_271189494.1">
    <property type="nucleotide sequence ID" value="NZ_BAAAXA010000001.1"/>
</dbReference>
<dbReference type="AlphaFoldDB" id="A0A9W6KMB4"/>
<evidence type="ECO:0000256" key="1">
    <source>
        <dbReference type="SAM" id="MobiDB-lite"/>
    </source>
</evidence>
<dbReference type="Gene3D" id="3.40.50.300">
    <property type="entry name" value="P-loop containing nucleotide triphosphate hydrolases"/>
    <property type="match status" value="2"/>
</dbReference>
<dbReference type="Pfam" id="PF13604">
    <property type="entry name" value="AAA_30"/>
    <property type="match status" value="1"/>
</dbReference>
<dbReference type="EMBL" id="BSFP01000030">
    <property type="protein sequence ID" value="GLL03184.1"/>
    <property type="molecule type" value="Genomic_DNA"/>
</dbReference>
<accession>A0A9W6KMB4</accession>
<reference evidence="3" key="2">
    <citation type="submission" date="2023-01" db="EMBL/GenBank/DDBJ databases">
        <authorList>
            <person name="Sun Q."/>
            <person name="Evtushenko L."/>
        </authorList>
    </citation>
    <scope>NUCLEOTIDE SEQUENCE</scope>
    <source>
        <strain evidence="3">VKM Ac-1321</strain>
    </source>
</reference>
<dbReference type="Pfam" id="PF08378">
    <property type="entry name" value="NERD"/>
    <property type="match status" value="1"/>
</dbReference>
<evidence type="ECO:0000259" key="2">
    <source>
        <dbReference type="Pfam" id="PF08378"/>
    </source>
</evidence>
<name>A0A9W6KMB4_9ACTN</name>
<proteinExistence type="predicted"/>
<sequence>MARFYPPRPRTGATRGERLVLDGLRALSDAWCVLHSLDFAVAERGGLRFGEADFVLLHPRFGLLVVEVKDGEYAVDGRQWIALRADGVQPVRDPFEQAAANRFRLMAWLKEHAGVRWLPAAHCVLFTDGRPSGRLGPNAPEELVLDRASLHRVRSVLGTVFEHFRLAGWAHPDDFGRVLAALSPAATVERTVGYDVDLTTGEIEALTRRQIEFTTEQLEVLEATSNQRRSLVLGAAGTGKTLLAQTRSRELARAGGAVGLIGQPRHLRRQLRESLQASGVCCGDAADVLADAFGAEAFAGRRDDELWITAVELAEAHGRPFDHLIVDEAQSQNPYLLGALEDLVRPGGTTLLFADPYQRDATGMWRPDGDYNTFWLTRNCRNALPIAKLVARISGAPSPRSGPDGRRPRLSSFEPGGHHEVVRVVRELLQDLRPAQLAVLTRSAHGHEPLRRALLRAGVPRAVHVGSVEEFRGCEAQVVVYAADASVSTDRTLDYIAASRACAYLHIVGDAGQWDGIRFLMEEHT</sequence>
<dbReference type="SUPFAM" id="SSF52540">
    <property type="entry name" value="P-loop containing nucleoside triphosphate hydrolases"/>
    <property type="match status" value="1"/>
</dbReference>
<feature type="region of interest" description="Disordered" evidence="1">
    <location>
        <begin position="395"/>
        <end position="415"/>
    </location>
</feature>
<comment type="caution">
    <text evidence="3">The sequence shown here is derived from an EMBL/GenBank/DDBJ whole genome shotgun (WGS) entry which is preliminary data.</text>
</comment>
<organism evidence="3 4">
    <name type="scientific">Dactylosporangium matsuzakiense</name>
    <dbReference type="NCBI Taxonomy" id="53360"/>
    <lineage>
        <taxon>Bacteria</taxon>
        <taxon>Bacillati</taxon>
        <taxon>Actinomycetota</taxon>
        <taxon>Actinomycetes</taxon>
        <taxon>Micromonosporales</taxon>
        <taxon>Micromonosporaceae</taxon>
        <taxon>Dactylosporangium</taxon>
    </lineage>
</organism>
<dbReference type="Proteomes" id="UP001143480">
    <property type="component" value="Unassembled WGS sequence"/>
</dbReference>
<evidence type="ECO:0000313" key="3">
    <source>
        <dbReference type="EMBL" id="GLL03184.1"/>
    </source>
</evidence>
<reference evidence="3" key="1">
    <citation type="journal article" date="2014" name="Int. J. Syst. Evol. Microbiol.">
        <title>Complete genome sequence of Corynebacterium casei LMG S-19264T (=DSM 44701T), isolated from a smear-ripened cheese.</title>
        <authorList>
            <consortium name="US DOE Joint Genome Institute (JGI-PGF)"/>
            <person name="Walter F."/>
            <person name="Albersmeier A."/>
            <person name="Kalinowski J."/>
            <person name="Ruckert C."/>
        </authorList>
    </citation>
    <scope>NUCLEOTIDE SEQUENCE</scope>
    <source>
        <strain evidence="3">VKM Ac-1321</strain>
    </source>
</reference>
<dbReference type="InterPro" id="IPR027417">
    <property type="entry name" value="P-loop_NTPase"/>
</dbReference>
<feature type="domain" description="NERD" evidence="2">
    <location>
        <begin position="15"/>
        <end position="113"/>
    </location>
</feature>
<keyword evidence="4" id="KW-1185">Reference proteome</keyword>
<protein>
    <recommendedName>
        <fullName evidence="2">NERD domain-containing protein</fullName>
    </recommendedName>
</protein>
<evidence type="ECO:0000313" key="4">
    <source>
        <dbReference type="Proteomes" id="UP001143480"/>
    </source>
</evidence>
<dbReference type="InterPro" id="IPR011528">
    <property type="entry name" value="NERD"/>
</dbReference>
<gene>
    <name evidence="3" type="ORF">GCM10017581_049270</name>
</gene>